<accession>A0AAD3Y7V0</accession>
<dbReference type="EMBL" id="BSYO01000039">
    <property type="protein sequence ID" value="GMH30825.1"/>
    <property type="molecule type" value="Genomic_DNA"/>
</dbReference>
<name>A0AAD3Y7V0_NEPGR</name>
<dbReference type="AlphaFoldDB" id="A0AAD3Y7V0"/>
<gene>
    <name evidence="1" type="ORF">Nepgr_032668</name>
</gene>
<reference evidence="1" key="1">
    <citation type="submission" date="2023-05" db="EMBL/GenBank/DDBJ databases">
        <title>Nepenthes gracilis genome sequencing.</title>
        <authorList>
            <person name="Fukushima K."/>
        </authorList>
    </citation>
    <scope>NUCLEOTIDE SEQUENCE</scope>
    <source>
        <strain evidence="1">SING2019-196</strain>
    </source>
</reference>
<protein>
    <submittedName>
        <fullName evidence="1">Uncharacterized protein</fullName>
    </submittedName>
</protein>
<keyword evidence="2" id="KW-1185">Reference proteome</keyword>
<comment type="caution">
    <text evidence="1">The sequence shown here is derived from an EMBL/GenBank/DDBJ whole genome shotgun (WGS) entry which is preliminary data.</text>
</comment>
<evidence type="ECO:0000313" key="1">
    <source>
        <dbReference type="EMBL" id="GMH30825.1"/>
    </source>
</evidence>
<evidence type="ECO:0000313" key="2">
    <source>
        <dbReference type="Proteomes" id="UP001279734"/>
    </source>
</evidence>
<dbReference type="Proteomes" id="UP001279734">
    <property type="component" value="Unassembled WGS sequence"/>
</dbReference>
<sequence>MLGSPFVEAAILTGELAVEPLARVAVSNGVEVESVSMEPIEIADSGSVATLLDAPEVIEVPPCVLPEPSTHGPKAADEAVLHKEVVDEAIPPKGAIDEAIPPEEAIG</sequence>
<proteinExistence type="predicted"/>
<organism evidence="1 2">
    <name type="scientific">Nepenthes gracilis</name>
    <name type="common">Slender pitcher plant</name>
    <dbReference type="NCBI Taxonomy" id="150966"/>
    <lineage>
        <taxon>Eukaryota</taxon>
        <taxon>Viridiplantae</taxon>
        <taxon>Streptophyta</taxon>
        <taxon>Embryophyta</taxon>
        <taxon>Tracheophyta</taxon>
        <taxon>Spermatophyta</taxon>
        <taxon>Magnoliopsida</taxon>
        <taxon>eudicotyledons</taxon>
        <taxon>Gunneridae</taxon>
        <taxon>Pentapetalae</taxon>
        <taxon>Caryophyllales</taxon>
        <taxon>Nepenthaceae</taxon>
        <taxon>Nepenthes</taxon>
    </lineage>
</organism>